<gene>
    <name evidence="2" type="ORF">SAMN04487974_101351</name>
</gene>
<keyword evidence="1" id="KW-0732">Signal</keyword>
<dbReference type="RefSeq" id="WP_090590385.1">
    <property type="nucleotide sequence ID" value="NZ_FNCS01000001.1"/>
</dbReference>
<accession>A0A1G7S7R9</accession>
<dbReference type="Proteomes" id="UP000199495">
    <property type="component" value="Unassembled WGS sequence"/>
</dbReference>
<keyword evidence="3" id="KW-1185">Reference proteome</keyword>
<protein>
    <recommendedName>
        <fullName evidence="4">VCBS repeat-containing protein</fullName>
    </recommendedName>
</protein>
<dbReference type="EMBL" id="FNCS01000001">
    <property type="protein sequence ID" value="SDG19031.1"/>
    <property type="molecule type" value="Genomic_DNA"/>
</dbReference>
<reference evidence="2 3" key="1">
    <citation type="submission" date="2016-10" db="EMBL/GenBank/DDBJ databases">
        <authorList>
            <person name="de Groot N.N."/>
        </authorList>
    </citation>
    <scope>NUCLEOTIDE SEQUENCE [LARGE SCALE GENOMIC DNA]</scope>
    <source>
        <strain evidence="2 3">CGMCC 1.10267</strain>
    </source>
</reference>
<evidence type="ECO:0000313" key="3">
    <source>
        <dbReference type="Proteomes" id="UP000199495"/>
    </source>
</evidence>
<evidence type="ECO:0000313" key="2">
    <source>
        <dbReference type="EMBL" id="SDG19031.1"/>
    </source>
</evidence>
<organism evidence="2 3">
    <name type="scientific">Pelagibacterium luteolum</name>
    <dbReference type="NCBI Taxonomy" id="440168"/>
    <lineage>
        <taxon>Bacteria</taxon>
        <taxon>Pseudomonadati</taxon>
        <taxon>Pseudomonadota</taxon>
        <taxon>Alphaproteobacteria</taxon>
        <taxon>Hyphomicrobiales</taxon>
        <taxon>Devosiaceae</taxon>
        <taxon>Pelagibacterium</taxon>
    </lineage>
</organism>
<dbReference type="OrthoDB" id="58662at2"/>
<feature type="signal peptide" evidence="1">
    <location>
        <begin position="1"/>
        <end position="19"/>
    </location>
</feature>
<sequence>MRTLAIALCLGLAASSAVAQETTIELNDGGDTLSIVQDDNQRNVTVALGGNFSDLLKVTVANAAVDPSAVYVGPLCGGCDPVAFVPAYDRSSTYGAVTGVLAWSYADGALWRMTVLPLEVPALSDVDGDGFPELVETFNGDVVPYSFDGGFLTPLEAID</sequence>
<dbReference type="AlphaFoldDB" id="A0A1G7S7R9"/>
<evidence type="ECO:0000256" key="1">
    <source>
        <dbReference type="SAM" id="SignalP"/>
    </source>
</evidence>
<dbReference type="STRING" id="440168.SAMN04487974_101351"/>
<evidence type="ECO:0008006" key="4">
    <source>
        <dbReference type="Google" id="ProtNLM"/>
    </source>
</evidence>
<proteinExistence type="predicted"/>
<name>A0A1G7S7R9_9HYPH</name>
<feature type="chain" id="PRO_5011695448" description="VCBS repeat-containing protein" evidence="1">
    <location>
        <begin position="20"/>
        <end position="159"/>
    </location>
</feature>